<sequence length="314" mass="32437">MSARHGDIADSTASRPFAQVDVFTEVPTLGNPVAVVLDGDGLTDEQMAAFARWTNLSETTFLLPPSPEGAAGGADYRLRIFTPGGELPFAGHPTLGSCHAWLEAGGAPRAGDAVVQECGVGLVTIRREVRAAVGPDDEPEDTGRLAFAAPDLLADEPVPADDLAAIVAALGVPDDAVLDHRVLDNGPGWRVVLLDSADRVAGLAPDWSRLRVEHPDLSVGVAGLYGDDGGPDGAAVEVRGFALAMGIPEDPVTGSLNAVVGQWLVRDGRLPDRYLAAQGAALGRAGRVHVERARSGTVWVGGASVTCVAGTVRL</sequence>
<evidence type="ECO:0000256" key="1">
    <source>
        <dbReference type="PIRSR" id="PIRSR016184-1"/>
    </source>
</evidence>
<dbReference type="PANTHER" id="PTHR13774:SF32">
    <property type="entry name" value="ANTISENSE-ENHANCING SEQUENCE 1"/>
    <property type="match status" value="1"/>
</dbReference>
<dbReference type="PATRIC" id="fig|1350482.3.peg.2110"/>
<dbReference type="EMBL" id="ATNL01000008">
    <property type="protein sequence ID" value="KON73362.1"/>
    <property type="molecule type" value="Genomic_DNA"/>
</dbReference>
<reference evidence="2 3" key="1">
    <citation type="journal article" date="2015" name="Sci. Rep.">
        <title>Functional and structural properties of a novel cellulosome-like multienzyme complex: efficient glycoside hydrolysis of water-insoluble 7-xylosyl-10-deacetylpaclitaxel.</title>
        <authorList>
            <person name="Dou T.Y."/>
            <person name="Luan H.W."/>
            <person name="Ge G.B."/>
            <person name="Dong M.M."/>
            <person name="Zou H.F."/>
            <person name="He Y.Q."/>
            <person name="Cui P."/>
            <person name="Wang J.Y."/>
            <person name="Hao D.C."/>
            <person name="Yang S.L."/>
            <person name="Yang L."/>
        </authorList>
    </citation>
    <scope>NUCLEOTIDE SEQUENCE [LARGE SCALE GENOMIC DNA]</scope>
    <source>
        <strain evidence="2 3">F16</strain>
    </source>
</reference>
<organism evidence="2 3">
    <name type="scientific">Cellulosimicrobium cellulans F16</name>
    <dbReference type="NCBI Taxonomy" id="1350482"/>
    <lineage>
        <taxon>Bacteria</taxon>
        <taxon>Bacillati</taxon>
        <taxon>Actinomycetota</taxon>
        <taxon>Actinomycetes</taxon>
        <taxon>Micrococcales</taxon>
        <taxon>Promicromonosporaceae</taxon>
        <taxon>Cellulosimicrobium</taxon>
    </lineage>
</organism>
<dbReference type="Pfam" id="PF02567">
    <property type="entry name" value="PhzC-PhzF"/>
    <property type="match status" value="1"/>
</dbReference>
<evidence type="ECO:0000313" key="3">
    <source>
        <dbReference type="Proteomes" id="UP000037387"/>
    </source>
</evidence>
<evidence type="ECO:0008006" key="4">
    <source>
        <dbReference type="Google" id="ProtNLM"/>
    </source>
</evidence>
<name>A0A0M0F7J2_CELCE</name>
<evidence type="ECO:0000313" key="2">
    <source>
        <dbReference type="EMBL" id="KON73362.1"/>
    </source>
</evidence>
<dbReference type="Proteomes" id="UP000037387">
    <property type="component" value="Unassembled WGS sequence"/>
</dbReference>
<dbReference type="PIRSF" id="PIRSF016184">
    <property type="entry name" value="PhzC_PhzF"/>
    <property type="match status" value="1"/>
</dbReference>
<protein>
    <recommendedName>
        <fullName evidence="4">Phenazine biosynthesis protein PhzF</fullName>
    </recommendedName>
</protein>
<proteinExistence type="predicted"/>
<dbReference type="GO" id="GO:0005737">
    <property type="term" value="C:cytoplasm"/>
    <property type="evidence" value="ECO:0007669"/>
    <property type="project" value="TreeGrafter"/>
</dbReference>
<dbReference type="PANTHER" id="PTHR13774">
    <property type="entry name" value="PHENAZINE BIOSYNTHESIS PROTEIN"/>
    <property type="match status" value="1"/>
</dbReference>
<accession>A0A0M0F7J2</accession>
<dbReference type="NCBIfam" id="TIGR00654">
    <property type="entry name" value="PhzF_family"/>
    <property type="match status" value="1"/>
</dbReference>
<feature type="active site" evidence="1">
    <location>
        <position position="58"/>
    </location>
</feature>
<dbReference type="InterPro" id="IPR003719">
    <property type="entry name" value="Phenazine_PhzF-like"/>
</dbReference>
<comment type="caution">
    <text evidence="2">The sequence shown here is derived from an EMBL/GenBank/DDBJ whole genome shotgun (WGS) entry which is preliminary data.</text>
</comment>
<dbReference type="RefSeq" id="WP_053370433.1">
    <property type="nucleotide sequence ID" value="NZ_KQ435290.1"/>
</dbReference>
<keyword evidence="3" id="KW-1185">Reference proteome</keyword>
<dbReference type="SUPFAM" id="SSF54506">
    <property type="entry name" value="Diaminopimelate epimerase-like"/>
    <property type="match status" value="1"/>
</dbReference>
<gene>
    <name evidence="2" type="ORF">M768_10500</name>
</gene>
<dbReference type="AlphaFoldDB" id="A0A0M0F7J2"/>
<dbReference type="GO" id="GO:0016853">
    <property type="term" value="F:isomerase activity"/>
    <property type="evidence" value="ECO:0007669"/>
    <property type="project" value="TreeGrafter"/>
</dbReference>
<dbReference type="Gene3D" id="3.10.310.10">
    <property type="entry name" value="Diaminopimelate Epimerase, Chain A, domain 1"/>
    <property type="match status" value="2"/>
</dbReference>